<reference evidence="2 3" key="1">
    <citation type="submission" date="2017-10" db="EMBL/GenBank/DDBJ databases">
        <title>Resolving the taxonomy of Roseburia spp., Eubacterium rectale and Agathobacter spp. through phylogenomic analysis.</title>
        <authorList>
            <person name="Sheridan P.O."/>
            <person name="Walker A.W."/>
            <person name="Duncan S.H."/>
            <person name="Scott K.P."/>
            <person name="Toole P.W.O."/>
            <person name="Luis P."/>
            <person name="Flint H.J."/>
        </authorList>
    </citation>
    <scope>NUCLEOTIDE SEQUENCE [LARGE SCALE GENOMIC DNA]</scope>
    <source>
        <strain evidence="2 3">JK626</strain>
    </source>
</reference>
<sequence length="73" mass="8191">MRKVVSKLDEMLIGMKVRLAQKKPAVDQIIIMFIIIAVAAGIAGLLYIFGTKTLLPNFQNKITTLINQWFDGK</sequence>
<evidence type="ECO:0000256" key="1">
    <source>
        <dbReference type="SAM" id="Phobius"/>
    </source>
</evidence>
<proteinExistence type="predicted"/>
<accession>A0A2G3DSG7</accession>
<keyword evidence="1" id="KW-0472">Membrane</keyword>
<dbReference type="RefSeq" id="WP_028247316.1">
    <property type="nucleotide sequence ID" value="NZ_PDYF01000077.1"/>
</dbReference>
<keyword evidence="1" id="KW-0812">Transmembrane</keyword>
<dbReference type="AlphaFoldDB" id="A0A2G3DSG7"/>
<name>A0A2G3DSG7_9FIRM</name>
<reference evidence="2 3" key="2">
    <citation type="submission" date="2017-10" db="EMBL/GenBank/DDBJ databases">
        <authorList>
            <person name="Banno H."/>
            <person name="Chua N.-H."/>
        </authorList>
    </citation>
    <scope>NUCLEOTIDE SEQUENCE [LARGE SCALE GENOMIC DNA]</scope>
    <source>
        <strain evidence="2 3">JK626</strain>
    </source>
</reference>
<protein>
    <recommendedName>
        <fullName evidence="4">Flagellin N-terminal-like domain-containing protein</fullName>
    </recommendedName>
</protein>
<evidence type="ECO:0008006" key="4">
    <source>
        <dbReference type="Google" id="ProtNLM"/>
    </source>
</evidence>
<dbReference type="Proteomes" id="UP000225889">
    <property type="component" value="Unassembled WGS sequence"/>
</dbReference>
<evidence type="ECO:0000313" key="2">
    <source>
        <dbReference type="EMBL" id="PHU33830.1"/>
    </source>
</evidence>
<gene>
    <name evidence="2" type="ORF">CSX01_13220</name>
</gene>
<organism evidence="2 3">
    <name type="scientific">Pseudobutyrivibrio ruminis</name>
    <dbReference type="NCBI Taxonomy" id="46206"/>
    <lineage>
        <taxon>Bacteria</taxon>
        <taxon>Bacillati</taxon>
        <taxon>Bacillota</taxon>
        <taxon>Clostridia</taxon>
        <taxon>Lachnospirales</taxon>
        <taxon>Lachnospiraceae</taxon>
        <taxon>Pseudobutyrivibrio</taxon>
    </lineage>
</organism>
<keyword evidence="1" id="KW-1133">Transmembrane helix</keyword>
<comment type="caution">
    <text evidence="2">The sequence shown here is derived from an EMBL/GenBank/DDBJ whole genome shotgun (WGS) entry which is preliminary data.</text>
</comment>
<evidence type="ECO:0000313" key="3">
    <source>
        <dbReference type="Proteomes" id="UP000225889"/>
    </source>
</evidence>
<dbReference type="EMBL" id="PDYF01000077">
    <property type="protein sequence ID" value="PHU33830.1"/>
    <property type="molecule type" value="Genomic_DNA"/>
</dbReference>
<feature type="transmembrane region" description="Helical" evidence="1">
    <location>
        <begin position="25"/>
        <end position="49"/>
    </location>
</feature>